<evidence type="ECO:0000313" key="3">
    <source>
        <dbReference type="Proteomes" id="UP000182510"/>
    </source>
</evidence>
<dbReference type="OrthoDB" id="676025at2"/>
<dbReference type="Pfam" id="PF12732">
    <property type="entry name" value="YtxH"/>
    <property type="match status" value="1"/>
</dbReference>
<reference evidence="2 3" key="1">
    <citation type="submission" date="2016-11" db="EMBL/GenBank/DDBJ databases">
        <title>Gramella sp. LPB0144 isolated from marine environment.</title>
        <authorList>
            <person name="Kim E."/>
            <person name="Yi H."/>
        </authorList>
    </citation>
    <scope>NUCLEOTIDE SEQUENCE [LARGE SCALE GENOMIC DNA]</scope>
    <source>
        <strain evidence="2 3">LPB0144</strain>
    </source>
</reference>
<organism evidence="2 3">
    <name type="scientific">Christiangramia salexigens</name>
    <dbReference type="NCBI Taxonomy" id="1913577"/>
    <lineage>
        <taxon>Bacteria</taxon>
        <taxon>Pseudomonadati</taxon>
        <taxon>Bacteroidota</taxon>
        <taxon>Flavobacteriia</taxon>
        <taxon>Flavobacteriales</taxon>
        <taxon>Flavobacteriaceae</taxon>
        <taxon>Christiangramia</taxon>
    </lineage>
</organism>
<proteinExistence type="predicted"/>
<name>A0A1L3J3P5_9FLAO</name>
<gene>
    <name evidence="2" type="ORF">LPB144_04655</name>
</gene>
<dbReference type="STRING" id="1913577.LPB144_04655"/>
<dbReference type="PANTHER" id="PTHR35792:SF2">
    <property type="entry name" value="GENERAL STRESS PROTEIN"/>
    <property type="match status" value="1"/>
</dbReference>
<evidence type="ECO:0000256" key="1">
    <source>
        <dbReference type="SAM" id="MobiDB-lite"/>
    </source>
</evidence>
<sequence>MKSGKLLLGLISGVAAGAVAGILFAPKKGKDTRDAISQKSDNYIKGANRSINDFTDSINHKVEALKAKTKANLADTKSKEKVNKAKAEMHEMKAS</sequence>
<dbReference type="InterPro" id="IPR024623">
    <property type="entry name" value="YtxH"/>
</dbReference>
<evidence type="ECO:0008006" key="4">
    <source>
        <dbReference type="Google" id="ProtNLM"/>
    </source>
</evidence>
<evidence type="ECO:0000313" key="2">
    <source>
        <dbReference type="EMBL" id="APG59747.1"/>
    </source>
</evidence>
<dbReference type="KEGG" id="grl:LPB144_04655"/>
<protein>
    <recommendedName>
        <fullName evidence="4">Gas vesicle protein</fullName>
    </recommendedName>
</protein>
<dbReference type="AlphaFoldDB" id="A0A1L3J3P5"/>
<dbReference type="RefSeq" id="WP_072552399.1">
    <property type="nucleotide sequence ID" value="NZ_CP018153.1"/>
</dbReference>
<dbReference type="Proteomes" id="UP000182510">
    <property type="component" value="Chromosome"/>
</dbReference>
<dbReference type="EMBL" id="CP018153">
    <property type="protein sequence ID" value="APG59747.1"/>
    <property type="molecule type" value="Genomic_DNA"/>
</dbReference>
<feature type="compositionally biased region" description="Basic and acidic residues" evidence="1">
    <location>
        <begin position="76"/>
        <end position="95"/>
    </location>
</feature>
<accession>A0A1L3J3P5</accession>
<feature type="region of interest" description="Disordered" evidence="1">
    <location>
        <begin position="75"/>
        <end position="95"/>
    </location>
</feature>
<dbReference type="PANTHER" id="PTHR35792">
    <property type="entry name" value="GENERAL STRESS PROTEIN"/>
    <property type="match status" value="1"/>
</dbReference>
<dbReference type="InterPro" id="IPR052928">
    <property type="entry name" value="Desiccation-related_membrane"/>
</dbReference>
<keyword evidence="3" id="KW-1185">Reference proteome</keyword>